<keyword evidence="2" id="KW-0472">Membrane</keyword>
<dbReference type="EMBL" id="NIRO01000004">
    <property type="protein sequence ID" value="PHI15487.1"/>
    <property type="molecule type" value="Genomic_DNA"/>
</dbReference>
<sequence length="202" mass="23875">MSILDELDIYDEKKNEEPQNLDENDKKNKNKKEEDNNKENSNNESIDFTEDYIERLIKRIIDSSLKDNNTNLEDKIDTLITLTKETNSKIQNLSFKNINKELETTEKTIEEIRETVYDQLLNYQKNVTDTVAERFKIMLENLIEVTSKLREINIILNENLSIDNFINKVSENKKNKKSNFMIYTVILLFGLLGLVIFKLKMR</sequence>
<name>A0A2C6CF19_FUSNP</name>
<protein>
    <submittedName>
        <fullName evidence="3">Uncharacterized protein</fullName>
    </submittedName>
</protein>
<keyword evidence="2" id="KW-0812">Transmembrane</keyword>
<feature type="transmembrane region" description="Helical" evidence="2">
    <location>
        <begin position="180"/>
        <end position="199"/>
    </location>
</feature>
<accession>A0A2C6CF19</accession>
<organism evidence="3 4">
    <name type="scientific">Fusobacterium nucleatum subsp. polymorphum</name>
    <name type="common">Fusobacterium polymorphum</name>
    <dbReference type="NCBI Taxonomy" id="76857"/>
    <lineage>
        <taxon>Bacteria</taxon>
        <taxon>Fusobacteriati</taxon>
        <taxon>Fusobacteriota</taxon>
        <taxon>Fusobacteriia</taxon>
        <taxon>Fusobacteriales</taxon>
        <taxon>Fusobacteriaceae</taxon>
        <taxon>Fusobacterium</taxon>
    </lineage>
</organism>
<gene>
    <name evidence="3" type="ORF">CBG56_05520</name>
</gene>
<evidence type="ECO:0000256" key="2">
    <source>
        <dbReference type="SAM" id="Phobius"/>
    </source>
</evidence>
<evidence type="ECO:0000256" key="1">
    <source>
        <dbReference type="SAM" id="MobiDB-lite"/>
    </source>
</evidence>
<dbReference type="AlphaFoldDB" id="A0A2C6CF19"/>
<evidence type="ECO:0000313" key="3">
    <source>
        <dbReference type="EMBL" id="PHI15487.1"/>
    </source>
</evidence>
<reference evidence="3 4" key="1">
    <citation type="submission" date="2017-06" db="EMBL/GenBank/DDBJ databases">
        <title>Draft genome sequence of Fusobacterium nucleatum subsp. polymorphum KCOM 1274 (=ChDC F309).</title>
        <authorList>
            <person name="Kook J.-K."/>
            <person name="Park S.-N."/>
            <person name="Lim Y.K."/>
            <person name="Roh H."/>
        </authorList>
    </citation>
    <scope>NUCLEOTIDE SEQUENCE [LARGE SCALE GENOMIC DNA]</scope>
    <source>
        <strain evidence="4">KCOM 1274 (ChDC F309)</strain>
    </source>
</reference>
<feature type="compositionally biased region" description="Basic and acidic residues" evidence="1">
    <location>
        <begin position="10"/>
        <end position="38"/>
    </location>
</feature>
<feature type="region of interest" description="Disordered" evidence="1">
    <location>
        <begin position="1"/>
        <end position="45"/>
    </location>
</feature>
<dbReference type="RefSeq" id="WP_032834759.1">
    <property type="nucleotide sequence ID" value="NZ_CP077153.1"/>
</dbReference>
<evidence type="ECO:0000313" key="4">
    <source>
        <dbReference type="Proteomes" id="UP000224507"/>
    </source>
</evidence>
<proteinExistence type="predicted"/>
<dbReference type="Proteomes" id="UP000224507">
    <property type="component" value="Unassembled WGS sequence"/>
</dbReference>
<comment type="caution">
    <text evidence="3">The sequence shown here is derived from an EMBL/GenBank/DDBJ whole genome shotgun (WGS) entry which is preliminary data.</text>
</comment>
<keyword evidence="2" id="KW-1133">Transmembrane helix</keyword>